<dbReference type="AlphaFoldDB" id="A0A1H7J747"/>
<accession>A0A1H7J747</accession>
<sequence>MRVLLISDLPPCTNHTGGLYIARQCECLFRCGCEIYAYIVKNKDVEVEIPDYENEQIELVFDDKPKEYIGKTKGPISSFVYDNYCNLVPLKRIKKSIYKYAKEIQPDIIWGIAQGQTMTKIIRPVAQRCNIKYVVQLFDPICWWLTSNKVDKVTVKRVMREYGKMINNAYCLIGPSEEMERDYAIRYGCEKSVGIMMPFSKGVKYRRQEKNGDNLVIAISGQLYARSTILKFINALTNMGWKYGNKKIIFRIYGPEIVFNGLHDVEIEYKGWIDQDRLLQELNTADLLYCPYRFDEGFREVATYSFPGKLSTYMKTGVPILVHSPDYSSISKFVRKYECGYVIDSVETSEIESLLVQVLDDANKETIVNKANEVADDLFSEDVTQKKMEYAFGISNSV</sequence>
<proteinExistence type="predicted"/>
<gene>
    <name evidence="2" type="ORF">SAMN02910377_01586</name>
</gene>
<keyword evidence="2" id="KW-0808">Transferase</keyword>
<evidence type="ECO:0000259" key="1">
    <source>
        <dbReference type="Pfam" id="PF26337"/>
    </source>
</evidence>
<dbReference type="Gene3D" id="3.40.50.2000">
    <property type="entry name" value="Glycogen Phosphorylase B"/>
    <property type="match status" value="1"/>
</dbReference>
<dbReference type="RefSeq" id="WP_074790836.1">
    <property type="nucleotide sequence ID" value="NZ_FNZX01000009.1"/>
</dbReference>
<keyword evidence="3" id="KW-1185">Reference proteome</keyword>
<dbReference type="GO" id="GO:0016740">
    <property type="term" value="F:transferase activity"/>
    <property type="evidence" value="ECO:0007669"/>
    <property type="project" value="UniProtKB-KW"/>
</dbReference>
<protein>
    <submittedName>
        <fullName evidence="2">Glycosyltransferase involved in cell wall bisynthesis</fullName>
    </submittedName>
</protein>
<dbReference type="EMBL" id="FNZX01000009">
    <property type="protein sequence ID" value="SEK70508.1"/>
    <property type="molecule type" value="Genomic_DNA"/>
</dbReference>
<name>A0A1H7J747_9FIRM</name>
<dbReference type="InterPro" id="IPR058592">
    <property type="entry name" value="Gtf3_C"/>
</dbReference>
<organism evidence="2 3">
    <name type="scientific">Pseudobutyrivibrio ruminis</name>
    <dbReference type="NCBI Taxonomy" id="46206"/>
    <lineage>
        <taxon>Bacteria</taxon>
        <taxon>Bacillati</taxon>
        <taxon>Bacillota</taxon>
        <taxon>Clostridia</taxon>
        <taxon>Lachnospirales</taxon>
        <taxon>Lachnospiraceae</taxon>
        <taxon>Pseudobutyrivibrio</taxon>
    </lineage>
</organism>
<reference evidence="3" key="1">
    <citation type="submission" date="2016-10" db="EMBL/GenBank/DDBJ databases">
        <authorList>
            <person name="Varghese N."/>
        </authorList>
    </citation>
    <scope>NUCLEOTIDE SEQUENCE [LARGE SCALE GENOMIC DNA]</scope>
    <source>
        <strain evidence="3">ACV-9</strain>
    </source>
</reference>
<evidence type="ECO:0000313" key="2">
    <source>
        <dbReference type="EMBL" id="SEK70508.1"/>
    </source>
</evidence>
<evidence type="ECO:0000313" key="3">
    <source>
        <dbReference type="Proteomes" id="UP000182321"/>
    </source>
</evidence>
<dbReference type="SUPFAM" id="SSF53756">
    <property type="entry name" value="UDP-Glycosyltransferase/glycogen phosphorylase"/>
    <property type="match status" value="1"/>
</dbReference>
<dbReference type="Pfam" id="PF26337">
    <property type="entry name" value="Gtf3_C"/>
    <property type="match status" value="1"/>
</dbReference>
<dbReference type="Proteomes" id="UP000182321">
    <property type="component" value="Unassembled WGS sequence"/>
</dbReference>
<feature type="domain" description="Glucosyltransferase 3-like C-terminal" evidence="1">
    <location>
        <begin position="247"/>
        <end position="386"/>
    </location>
</feature>